<evidence type="ECO:0000313" key="1">
    <source>
        <dbReference type="EMBL" id="EEH40722.2"/>
    </source>
</evidence>
<proteinExistence type="predicted"/>
<evidence type="ECO:0000313" key="2">
    <source>
        <dbReference type="Proteomes" id="UP000002059"/>
    </source>
</evidence>
<protein>
    <submittedName>
        <fullName evidence="1">Uncharacterized protein</fullName>
    </submittedName>
</protein>
<name>C1GW02_PARBA</name>
<dbReference type="HOGENOM" id="CLU_2121791_0_0_1"/>
<dbReference type="EMBL" id="KN293997">
    <property type="protein sequence ID" value="EEH40722.2"/>
    <property type="molecule type" value="Genomic_DNA"/>
</dbReference>
<dbReference type="GeneID" id="9098415"/>
<keyword evidence="2" id="KW-1185">Reference proteome</keyword>
<gene>
    <name evidence="1" type="ORF">PAAG_02697</name>
</gene>
<reference evidence="1 2" key="1">
    <citation type="journal article" date="2011" name="PLoS Genet.">
        <title>Comparative genomic analysis of human fungal pathogens causing paracoccidioidomycosis.</title>
        <authorList>
            <person name="Desjardins C.A."/>
            <person name="Champion M.D."/>
            <person name="Holder J.W."/>
            <person name="Muszewska A."/>
            <person name="Goldberg J."/>
            <person name="Bailao A.M."/>
            <person name="Brigido M.M."/>
            <person name="Ferreira M.E."/>
            <person name="Garcia A.M."/>
            <person name="Grynberg M."/>
            <person name="Gujja S."/>
            <person name="Heiman D.I."/>
            <person name="Henn M.R."/>
            <person name="Kodira C.D."/>
            <person name="Leon-Narvaez H."/>
            <person name="Longo L.V."/>
            <person name="Ma L.J."/>
            <person name="Malavazi I."/>
            <person name="Matsuo A.L."/>
            <person name="Morais F.V."/>
            <person name="Pereira M."/>
            <person name="Rodriguez-Brito S."/>
            <person name="Sakthikumar S."/>
            <person name="Salem-Izacc S.M."/>
            <person name="Sykes S.M."/>
            <person name="Teixeira M.M."/>
            <person name="Vallejo M.C."/>
            <person name="Walter M.E."/>
            <person name="Yandava C."/>
            <person name="Young S."/>
            <person name="Zeng Q."/>
            <person name="Zucker J."/>
            <person name="Felipe M.S."/>
            <person name="Goldman G.H."/>
            <person name="Haas B.J."/>
            <person name="McEwen J.G."/>
            <person name="Nino-Vega G."/>
            <person name="Puccia R."/>
            <person name="San-Blas G."/>
            <person name="Soares C.M."/>
            <person name="Birren B.W."/>
            <person name="Cuomo C.A."/>
        </authorList>
    </citation>
    <scope>NUCLEOTIDE SEQUENCE [LARGE SCALE GENOMIC DNA]</scope>
    <source>
        <strain evidence="2">ATCC MYA-826 / Pb01</strain>
    </source>
</reference>
<organism evidence="1 2">
    <name type="scientific">Paracoccidioides lutzii (strain ATCC MYA-826 / Pb01)</name>
    <name type="common">Paracoccidioides brasiliensis</name>
    <dbReference type="NCBI Taxonomy" id="502779"/>
    <lineage>
        <taxon>Eukaryota</taxon>
        <taxon>Fungi</taxon>
        <taxon>Dikarya</taxon>
        <taxon>Ascomycota</taxon>
        <taxon>Pezizomycotina</taxon>
        <taxon>Eurotiomycetes</taxon>
        <taxon>Eurotiomycetidae</taxon>
        <taxon>Onygenales</taxon>
        <taxon>Ajellomycetaceae</taxon>
        <taxon>Paracoccidioides</taxon>
    </lineage>
</organism>
<sequence>MPGYSSAGEVGDEMRGTTVCFPLLVALVEDPEWEESCESSAKVGHSKEDSFHRRRLVNYQSFTALSARGAAIWADFDVKPQPPNPDCECGGDRQLTEPTQYLLQTQADMQQRYS</sequence>
<dbReference type="RefSeq" id="XP_015701801.1">
    <property type="nucleotide sequence ID" value="XM_015844723.1"/>
</dbReference>
<dbReference type="VEuPathDB" id="FungiDB:PAAG_02697"/>
<dbReference type="AlphaFoldDB" id="C1GW02"/>
<dbReference type="KEGG" id="pbl:PAAG_02697"/>
<dbReference type="Proteomes" id="UP000002059">
    <property type="component" value="Partially assembled WGS sequence"/>
</dbReference>
<accession>C1GW02</accession>